<comment type="caution">
    <text evidence="2">The sequence shown here is derived from an EMBL/GenBank/DDBJ whole genome shotgun (WGS) entry which is preliminary data.</text>
</comment>
<name>A0ABU2RW03_9ACTN</name>
<keyword evidence="3" id="KW-1185">Reference proteome</keyword>
<dbReference type="SUPFAM" id="SSF56801">
    <property type="entry name" value="Acetyl-CoA synthetase-like"/>
    <property type="match status" value="1"/>
</dbReference>
<dbReference type="Pfam" id="PF13193">
    <property type="entry name" value="AMP-binding_C"/>
    <property type="match status" value="1"/>
</dbReference>
<evidence type="ECO:0000313" key="2">
    <source>
        <dbReference type="EMBL" id="MDT0433010.1"/>
    </source>
</evidence>
<evidence type="ECO:0000259" key="1">
    <source>
        <dbReference type="Pfam" id="PF13193"/>
    </source>
</evidence>
<dbReference type="Gene3D" id="3.30.300.30">
    <property type="match status" value="1"/>
</dbReference>
<protein>
    <recommendedName>
        <fullName evidence="1">AMP-binding enzyme C-terminal domain-containing protein</fullName>
    </recommendedName>
</protein>
<dbReference type="Proteomes" id="UP001183777">
    <property type="component" value="Unassembled WGS sequence"/>
</dbReference>
<dbReference type="EMBL" id="JAVREX010000086">
    <property type="protein sequence ID" value="MDT0433010.1"/>
    <property type="molecule type" value="Genomic_DNA"/>
</dbReference>
<accession>A0ABU2RW03</accession>
<feature type="domain" description="AMP-binding enzyme C-terminal" evidence="1">
    <location>
        <begin position="5"/>
        <end position="76"/>
    </location>
</feature>
<dbReference type="InterPro" id="IPR025110">
    <property type="entry name" value="AMP-bd_C"/>
</dbReference>
<feature type="non-terminal residue" evidence="2">
    <location>
        <position position="1"/>
    </location>
</feature>
<gene>
    <name evidence="2" type="ORF">RM649_36025</name>
</gene>
<proteinExistence type="predicted"/>
<evidence type="ECO:0000313" key="3">
    <source>
        <dbReference type="Proteomes" id="UP001183777"/>
    </source>
</evidence>
<organism evidence="2 3">
    <name type="scientific">Streptomyces salyersiae</name>
    <dbReference type="NCBI Taxonomy" id="3075530"/>
    <lineage>
        <taxon>Bacteria</taxon>
        <taxon>Bacillati</taxon>
        <taxon>Actinomycetota</taxon>
        <taxon>Actinomycetes</taxon>
        <taxon>Kitasatosporales</taxon>
        <taxon>Streptomycetaceae</taxon>
        <taxon>Streptomyces</taxon>
    </lineage>
</organism>
<reference evidence="3" key="1">
    <citation type="submission" date="2023-07" db="EMBL/GenBank/DDBJ databases">
        <title>30 novel species of actinomycetes from the DSMZ collection.</title>
        <authorList>
            <person name="Nouioui I."/>
        </authorList>
    </citation>
    <scope>NUCLEOTIDE SEQUENCE [LARGE SCALE GENOMIC DNA]</scope>
    <source>
        <strain evidence="3">DSM 41770</strain>
    </source>
</reference>
<dbReference type="InterPro" id="IPR045851">
    <property type="entry name" value="AMP-bd_C_sf"/>
</dbReference>
<sequence>AEGVAGVGEAACYEIPDEEFGALVGLAVVASATLDESAARKLKHAIAARFRQESEPMARPSTIGFVEQIPRTQSGKIMRASLGAVAGG</sequence>